<keyword evidence="5" id="KW-0505">Motor protein</keyword>
<gene>
    <name evidence="7" type="primary">KIF9_1</name>
    <name evidence="7" type="ORF">Ciccas_006048</name>
</gene>
<proteinExistence type="inferred from homology"/>
<feature type="domain" description="Kinesin motor" evidence="6">
    <location>
        <begin position="1"/>
        <end position="294"/>
    </location>
</feature>
<dbReference type="GO" id="GO:0005524">
    <property type="term" value="F:ATP binding"/>
    <property type="evidence" value="ECO:0007669"/>
    <property type="project" value="UniProtKB-UniRule"/>
</dbReference>
<dbReference type="PROSITE" id="PS50067">
    <property type="entry name" value="KINESIN_MOTOR_2"/>
    <property type="match status" value="1"/>
</dbReference>
<feature type="binding site" evidence="5">
    <location>
        <begin position="95"/>
        <end position="102"/>
    </location>
    <ligand>
        <name>ATP</name>
        <dbReference type="ChEBI" id="CHEBI:30616"/>
    </ligand>
</feature>
<evidence type="ECO:0000256" key="5">
    <source>
        <dbReference type="PROSITE-ProRule" id="PRU00283"/>
    </source>
</evidence>
<keyword evidence="2 5" id="KW-0547">Nucleotide-binding</keyword>
<accession>A0ABD2Q6X3</accession>
<dbReference type="PANTHER" id="PTHR24115">
    <property type="entry name" value="KINESIN-RELATED"/>
    <property type="match status" value="1"/>
</dbReference>
<dbReference type="InterPro" id="IPR027640">
    <property type="entry name" value="Kinesin-like_fam"/>
</dbReference>
<dbReference type="Pfam" id="PF00225">
    <property type="entry name" value="Kinesin"/>
    <property type="match status" value="1"/>
</dbReference>
<comment type="similarity">
    <text evidence="5">Belongs to the TRAFAC class myosin-kinesin ATPase superfamily. Kinesin family.</text>
</comment>
<dbReference type="GO" id="GO:0003774">
    <property type="term" value="F:cytoskeletal motor activity"/>
    <property type="evidence" value="ECO:0007669"/>
    <property type="project" value="UniProtKB-UniRule"/>
</dbReference>
<dbReference type="SMART" id="SM00129">
    <property type="entry name" value="KISc"/>
    <property type="match status" value="1"/>
</dbReference>
<dbReference type="SUPFAM" id="SSF52540">
    <property type="entry name" value="P-loop containing nucleoside triphosphate hydrolases"/>
    <property type="match status" value="1"/>
</dbReference>
<dbReference type="PRINTS" id="PR00380">
    <property type="entry name" value="KINESINHEAVY"/>
</dbReference>
<dbReference type="InterPro" id="IPR027417">
    <property type="entry name" value="P-loop_NTPase"/>
</dbReference>
<sequence>MQEKAILCVRSSGRELENVIRMVETKPTGYQVFLRDLGNQTKRFGVNHVCLNSPQENMYQALGRNLVSNLLDGRNSESFDFPNYVYHNGTFLAIGGTGTGKTHTLVGSRKSFVDRGLIPRLLEDLFDRLEALTDHSFSLRVSAFGLSENKILDLLATKNSSCSTEAPTICQDPSGVFVKGINYYEVKELSNTLKLLYSSSANFAGHRVFTLHLRITDLTDSSAEMLFSKACFVELASVAEPTLLEQEQRPVTSAAIRRSVSTLENVLRVIAQGSSEHVPFRSCKLTHFLKDCLL</sequence>
<evidence type="ECO:0000256" key="2">
    <source>
        <dbReference type="ARBA" id="ARBA00022741"/>
    </source>
</evidence>
<evidence type="ECO:0000313" key="8">
    <source>
        <dbReference type="Proteomes" id="UP001626550"/>
    </source>
</evidence>
<evidence type="ECO:0000259" key="6">
    <source>
        <dbReference type="PROSITE" id="PS50067"/>
    </source>
</evidence>
<dbReference type="AlphaFoldDB" id="A0ABD2Q6X3"/>
<keyword evidence="3 5" id="KW-0067">ATP-binding</keyword>
<organism evidence="7 8">
    <name type="scientific">Cichlidogyrus casuarinus</name>
    <dbReference type="NCBI Taxonomy" id="1844966"/>
    <lineage>
        <taxon>Eukaryota</taxon>
        <taxon>Metazoa</taxon>
        <taxon>Spiralia</taxon>
        <taxon>Lophotrochozoa</taxon>
        <taxon>Platyhelminthes</taxon>
        <taxon>Monogenea</taxon>
        <taxon>Monopisthocotylea</taxon>
        <taxon>Dactylogyridea</taxon>
        <taxon>Ancyrocephalidae</taxon>
        <taxon>Cichlidogyrus</taxon>
    </lineage>
</organism>
<name>A0ABD2Q6X3_9PLAT</name>
<keyword evidence="4" id="KW-0963">Cytoplasm</keyword>
<keyword evidence="4" id="KW-0206">Cytoskeleton</keyword>
<comment type="subcellular location">
    <subcellularLocation>
        <location evidence="1">Cytoplasm</location>
        <location evidence="1">Cytoskeleton</location>
    </subcellularLocation>
</comment>
<dbReference type="GO" id="GO:0005856">
    <property type="term" value="C:cytoskeleton"/>
    <property type="evidence" value="ECO:0007669"/>
    <property type="project" value="UniProtKB-SubCell"/>
</dbReference>
<evidence type="ECO:0000313" key="7">
    <source>
        <dbReference type="EMBL" id="KAL3315316.1"/>
    </source>
</evidence>
<dbReference type="Proteomes" id="UP001626550">
    <property type="component" value="Unassembled WGS sequence"/>
</dbReference>
<evidence type="ECO:0000256" key="3">
    <source>
        <dbReference type="ARBA" id="ARBA00022840"/>
    </source>
</evidence>
<keyword evidence="8" id="KW-1185">Reference proteome</keyword>
<feature type="non-terminal residue" evidence="7">
    <location>
        <position position="294"/>
    </location>
</feature>
<dbReference type="EMBL" id="JBJKFK010000777">
    <property type="protein sequence ID" value="KAL3315316.1"/>
    <property type="molecule type" value="Genomic_DNA"/>
</dbReference>
<evidence type="ECO:0000256" key="1">
    <source>
        <dbReference type="ARBA" id="ARBA00004245"/>
    </source>
</evidence>
<reference evidence="7 8" key="1">
    <citation type="submission" date="2024-11" db="EMBL/GenBank/DDBJ databases">
        <title>Adaptive evolution of stress response genes in parasites aligns with host niche diversity.</title>
        <authorList>
            <person name="Hahn C."/>
            <person name="Resl P."/>
        </authorList>
    </citation>
    <scope>NUCLEOTIDE SEQUENCE [LARGE SCALE GENOMIC DNA]</scope>
    <source>
        <strain evidence="7">EGGRZ-B1_66</strain>
        <tissue evidence="7">Body</tissue>
    </source>
</reference>
<evidence type="ECO:0000256" key="4">
    <source>
        <dbReference type="ARBA" id="ARBA00023212"/>
    </source>
</evidence>
<dbReference type="InterPro" id="IPR001752">
    <property type="entry name" value="Kinesin_motor_dom"/>
</dbReference>
<dbReference type="Gene3D" id="3.40.850.10">
    <property type="entry name" value="Kinesin motor domain"/>
    <property type="match status" value="1"/>
</dbReference>
<dbReference type="InterPro" id="IPR036961">
    <property type="entry name" value="Kinesin_motor_dom_sf"/>
</dbReference>
<comment type="caution">
    <text evidence="7">The sequence shown here is derived from an EMBL/GenBank/DDBJ whole genome shotgun (WGS) entry which is preliminary data.</text>
</comment>
<protein>
    <submittedName>
        <fullName evidence="7">Kinesin-like protein kif9</fullName>
    </submittedName>
</protein>